<dbReference type="EMBL" id="JAPWTJ010003567">
    <property type="protein sequence ID" value="KAJ8954822.1"/>
    <property type="molecule type" value="Genomic_DNA"/>
</dbReference>
<sequence length="96" mass="11107">MTDSLENKKKHRKKPGSFVTKSLNELDKKSYRSAEIEVAWEFVKRKFDELGTINVEVKRPPKSSCCQKLEQSEAYLKRFTTLRLKSGEAVRTGRGK</sequence>
<evidence type="ECO:0000313" key="2">
    <source>
        <dbReference type="Proteomes" id="UP001162164"/>
    </source>
</evidence>
<gene>
    <name evidence="1" type="ORF">NQ317_004870</name>
</gene>
<keyword evidence="2" id="KW-1185">Reference proteome</keyword>
<accession>A0ABQ9IQT3</accession>
<dbReference type="Proteomes" id="UP001162164">
    <property type="component" value="Unassembled WGS sequence"/>
</dbReference>
<organism evidence="1 2">
    <name type="scientific">Molorchus minor</name>
    <dbReference type="NCBI Taxonomy" id="1323400"/>
    <lineage>
        <taxon>Eukaryota</taxon>
        <taxon>Metazoa</taxon>
        <taxon>Ecdysozoa</taxon>
        <taxon>Arthropoda</taxon>
        <taxon>Hexapoda</taxon>
        <taxon>Insecta</taxon>
        <taxon>Pterygota</taxon>
        <taxon>Neoptera</taxon>
        <taxon>Endopterygota</taxon>
        <taxon>Coleoptera</taxon>
        <taxon>Polyphaga</taxon>
        <taxon>Cucujiformia</taxon>
        <taxon>Chrysomeloidea</taxon>
        <taxon>Cerambycidae</taxon>
        <taxon>Lamiinae</taxon>
        <taxon>Monochamini</taxon>
        <taxon>Molorchus</taxon>
    </lineage>
</organism>
<reference evidence="1" key="1">
    <citation type="journal article" date="2023" name="Insect Mol. Biol.">
        <title>Genome sequencing provides insights into the evolution of gene families encoding plant cell wall-degrading enzymes in longhorned beetles.</title>
        <authorList>
            <person name="Shin N.R."/>
            <person name="Okamura Y."/>
            <person name="Kirsch R."/>
            <person name="Pauchet Y."/>
        </authorList>
    </citation>
    <scope>NUCLEOTIDE SEQUENCE</scope>
    <source>
        <strain evidence="1">MMC_N1</strain>
    </source>
</reference>
<protein>
    <submittedName>
        <fullName evidence="1">Uncharacterized protein</fullName>
    </submittedName>
</protein>
<comment type="caution">
    <text evidence="1">The sequence shown here is derived from an EMBL/GenBank/DDBJ whole genome shotgun (WGS) entry which is preliminary data.</text>
</comment>
<proteinExistence type="predicted"/>
<name>A0ABQ9IQT3_9CUCU</name>
<evidence type="ECO:0000313" key="1">
    <source>
        <dbReference type="EMBL" id="KAJ8954822.1"/>
    </source>
</evidence>